<evidence type="ECO:0000313" key="1">
    <source>
        <dbReference type="EMBL" id="PCR98650.1"/>
    </source>
</evidence>
<keyword evidence="2" id="KW-1185">Reference proteome</keyword>
<dbReference type="Proteomes" id="UP000218181">
    <property type="component" value="Unassembled WGS sequence"/>
</dbReference>
<accession>A0A2A5RHR4</accession>
<gene>
    <name evidence="1" type="ORF">RT41_GL001398</name>
</gene>
<sequence>MDKEFFRKTLIESKDNREAAEALEISVKQLKKYIEHYNFNVSKLKLYRRNRNIGLIKQAVENSETPEEAAKKLEINVRVLKDYLKIYKVNAKKFRKKKDFYSDLNEEDVISALKSSRSIASAAKKLGVSYNKLDSFIYYNKIPILFTSKLNKK</sequence>
<evidence type="ECO:0000313" key="2">
    <source>
        <dbReference type="Proteomes" id="UP000218181"/>
    </source>
</evidence>
<protein>
    <submittedName>
        <fullName evidence="1">Uncharacterized protein</fullName>
    </submittedName>
</protein>
<organism evidence="1 2">
    <name type="scientific">Lactococcus fujiensis JCM 16395</name>
    <dbReference type="NCBI Taxonomy" id="1291764"/>
    <lineage>
        <taxon>Bacteria</taxon>
        <taxon>Bacillati</taxon>
        <taxon>Bacillota</taxon>
        <taxon>Bacilli</taxon>
        <taxon>Lactobacillales</taxon>
        <taxon>Streptococcaceae</taxon>
        <taxon>Lactococcus</taxon>
    </lineage>
</organism>
<dbReference type="EMBL" id="JXJU01000048">
    <property type="protein sequence ID" value="PCR98650.1"/>
    <property type="molecule type" value="Genomic_DNA"/>
</dbReference>
<proteinExistence type="predicted"/>
<comment type="caution">
    <text evidence="1">The sequence shown here is derived from an EMBL/GenBank/DDBJ whole genome shotgun (WGS) entry which is preliminary data.</text>
</comment>
<dbReference type="AlphaFoldDB" id="A0A2A5RHR4"/>
<dbReference type="RefSeq" id="WP_096819304.1">
    <property type="nucleotide sequence ID" value="NZ_JXJU01000048.1"/>
</dbReference>
<name>A0A2A5RHR4_9LACT</name>
<reference evidence="1 2" key="1">
    <citation type="submission" date="2014-12" db="EMBL/GenBank/DDBJ databases">
        <title>Draft genome sequences of 10 type strains of Lactococcus.</title>
        <authorList>
            <person name="Sun Z."/>
            <person name="Zhong Z."/>
            <person name="Liu W."/>
            <person name="Zhang W."/>
            <person name="Zhang H."/>
        </authorList>
    </citation>
    <scope>NUCLEOTIDE SEQUENCE [LARGE SCALE GENOMIC DNA]</scope>
    <source>
        <strain evidence="1 2">JCM 16395</strain>
    </source>
</reference>